<evidence type="ECO:0000313" key="2">
    <source>
        <dbReference type="EMBL" id="MBU2692376.1"/>
    </source>
</evidence>
<dbReference type="Proteomes" id="UP000777784">
    <property type="component" value="Unassembled WGS sequence"/>
</dbReference>
<dbReference type="Pfam" id="PF20033">
    <property type="entry name" value="DUF6438"/>
    <property type="match status" value="1"/>
</dbReference>
<proteinExistence type="predicted"/>
<sequence>MHRLKKLRIQRTPSLGSSPVYEAEIKDSGEVHYHGIDFVEKRGKHRWLVSYGQLALMAHALHKAGYLEMDDRYDALIDDCPSCITSVEFSNGASKTITHLYSEESTFEPLYQLERTIEKISEISKYIGE</sequence>
<protein>
    <recommendedName>
        <fullName evidence="1">DUF6438 domain-containing protein</fullName>
    </recommendedName>
</protein>
<evidence type="ECO:0000259" key="1">
    <source>
        <dbReference type="Pfam" id="PF20033"/>
    </source>
</evidence>
<name>A0A948RXN1_UNCEI</name>
<feature type="domain" description="DUF6438" evidence="1">
    <location>
        <begin position="6"/>
        <end position="120"/>
    </location>
</feature>
<reference evidence="2" key="1">
    <citation type="submission" date="2021-05" db="EMBL/GenBank/DDBJ databases">
        <title>Energy efficiency and biological interactions define the core microbiome of deep oligotrophic groundwater.</title>
        <authorList>
            <person name="Mehrshad M."/>
            <person name="Lopez-Fernandez M."/>
            <person name="Bell E."/>
            <person name="Bernier-Latmani R."/>
            <person name="Bertilsson S."/>
            <person name="Dopson M."/>
        </authorList>
    </citation>
    <scope>NUCLEOTIDE SEQUENCE</scope>
    <source>
        <strain evidence="2">Modern_marine.mb.64</strain>
    </source>
</reference>
<dbReference type="EMBL" id="JAHJDP010000088">
    <property type="protein sequence ID" value="MBU2692376.1"/>
    <property type="molecule type" value="Genomic_DNA"/>
</dbReference>
<gene>
    <name evidence="2" type="ORF">KJ970_15745</name>
</gene>
<evidence type="ECO:0000313" key="3">
    <source>
        <dbReference type="Proteomes" id="UP000777784"/>
    </source>
</evidence>
<organism evidence="2 3">
    <name type="scientific">Eiseniibacteriota bacterium</name>
    <dbReference type="NCBI Taxonomy" id="2212470"/>
    <lineage>
        <taxon>Bacteria</taxon>
        <taxon>Candidatus Eiseniibacteriota</taxon>
    </lineage>
</organism>
<comment type="caution">
    <text evidence="2">The sequence shown here is derived from an EMBL/GenBank/DDBJ whole genome shotgun (WGS) entry which is preliminary data.</text>
</comment>
<dbReference type="InterPro" id="IPR045497">
    <property type="entry name" value="DUF6438"/>
</dbReference>
<accession>A0A948RXN1</accession>
<dbReference type="AlphaFoldDB" id="A0A948RXN1"/>